<evidence type="ECO:0000313" key="1">
    <source>
        <dbReference type="EMBL" id="JAD20692.1"/>
    </source>
</evidence>
<dbReference type="AlphaFoldDB" id="A0A0A8YB68"/>
<dbReference type="EMBL" id="GBRH01277203">
    <property type="protein sequence ID" value="JAD20692.1"/>
    <property type="molecule type" value="Transcribed_RNA"/>
</dbReference>
<sequence length="42" mass="4798">MKKEGPIMQPKINRLLIPLLTTCGTTWTATSGNRYLIESYRT</sequence>
<protein>
    <submittedName>
        <fullName evidence="1">Uncharacterized protein</fullName>
    </submittedName>
</protein>
<proteinExistence type="predicted"/>
<organism evidence="1">
    <name type="scientific">Arundo donax</name>
    <name type="common">Giant reed</name>
    <name type="synonym">Donax arundinaceus</name>
    <dbReference type="NCBI Taxonomy" id="35708"/>
    <lineage>
        <taxon>Eukaryota</taxon>
        <taxon>Viridiplantae</taxon>
        <taxon>Streptophyta</taxon>
        <taxon>Embryophyta</taxon>
        <taxon>Tracheophyta</taxon>
        <taxon>Spermatophyta</taxon>
        <taxon>Magnoliopsida</taxon>
        <taxon>Liliopsida</taxon>
        <taxon>Poales</taxon>
        <taxon>Poaceae</taxon>
        <taxon>PACMAD clade</taxon>
        <taxon>Arundinoideae</taxon>
        <taxon>Arundineae</taxon>
        <taxon>Arundo</taxon>
    </lineage>
</organism>
<reference evidence="1" key="1">
    <citation type="submission" date="2014-09" db="EMBL/GenBank/DDBJ databases">
        <authorList>
            <person name="Magalhaes I.L.F."/>
            <person name="Oliveira U."/>
            <person name="Santos F.R."/>
            <person name="Vidigal T.H.D.A."/>
            <person name="Brescovit A.D."/>
            <person name="Santos A.J."/>
        </authorList>
    </citation>
    <scope>NUCLEOTIDE SEQUENCE</scope>
    <source>
        <tissue evidence="1">Shoot tissue taken approximately 20 cm above the soil surface</tissue>
    </source>
</reference>
<accession>A0A0A8YB68</accession>
<name>A0A0A8YB68_ARUDO</name>
<reference evidence="1" key="2">
    <citation type="journal article" date="2015" name="Data Brief">
        <title>Shoot transcriptome of the giant reed, Arundo donax.</title>
        <authorList>
            <person name="Barrero R.A."/>
            <person name="Guerrero F.D."/>
            <person name="Moolhuijzen P."/>
            <person name="Goolsby J.A."/>
            <person name="Tidwell J."/>
            <person name="Bellgard S.E."/>
            <person name="Bellgard M.I."/>
        </authorList>
    </citation>
    <scope>NUCLEOTIDE SEQUENCE</scope>
    <source>
        <tissue evidence="1">Shoot tissue taken approximately 20 cm above the soil surface</tissue>
    </source>
</reference>